<name>W9YPG1_9EURO</name>
<evidence type="ECO:0000313" key="8">
    <source>
        <dbReference type="EMBL" id="EXJ91555.1"/>
    </source>
</evidence>
<dbReference type="GeneID" id="19164245"/>
<dbReference type="Gene3D" id="4.10.240.10">
    <property type="entry name" value="Zn(2)-C6 fungal-type DNA-binding domain"/>
    <property type="match status" value="1"/>
</dbReference>
<dbReference type="SMART" id="SM00066">
    <property type="entry name" value="GAL4"/>
    <property type="match status" value="1"/>
</dbReference>
<gene>
    <name evidence="8" type="ORF">A1O3_00103</name>
</gene>
<evidence type="ECO:0000256" key="6">
    <source>
        <dbReference type="SAM" id="MobiDB-lite"/>
    </source>
</evidence>
<feature type="region of interest" description="Disordered" evidence="6">
    <location>
        <begin position="774"/>
        <end position="796"/>
    </location>
</feature>
<organism evidence="8 9">
    <name type="scientific">Capronia epimyces CBS 606.96</name>
    <dbReference type="NCBI Taxonomy" id="1182542"/>
    <lineage>
        <taxon>Eukaryota</taxon>
        <taxon>Fungi</taxon>
        <taxon>Dikarya</taxon>
        <taxon>Ascomycota</taxon>
        <taxon>Pezizomycotina</taxon>
        <taxon>Eurotiomycetes</taxon>
        <taxon>Chaetothyriomycetidae</taxon>
        <taxon>Chaetothyriales</taxon>
        <taxon>Herpotrichiellaceae</taxon>
        <taxon>Capronia</taxon>
    </lineage>
</organism>
<dbReference type="InterPro" id="IPR001138">
    <property type="entry name" value="Zn2Cys6_DnaBD"/>
</dbReference>
<dbReference type="InterPro" id="IPR052761">
    <property type="entry name" value="Fungal_Detox/Toxin_TFs"/>
</dbReference>
<keyword evidence="4" id="KW-0804">Transcription</keyword>
<accession>W9YPG1</accession>
<feature type="region of interest" description="Disordered" evidence="6">
    <location>
        <begin position="214"/>
        <end position="236"/>
    </location>
</feature>
<evidence type="ECO:0000256" key="5">
    <source>
        <dbReference type="ARBA" id="ARBA00023242"/>
    </source>
</evidence>
<dbReference type="PANTHER" id="PTHR47425">
    <property type="entry name" value="FARB-RELATED"/>
    <property type="match status" value="1"/>
</dbReference>
<dbReference type="GO" id="GO:0003677">
    <property type="term" value="F:DNA binding"/>
    <property type="evidence" value="ECO:0007669"/>
    <property type="project" value="UniProtKB-KW"/>
</dbReference>
<dbReference type="OrthoDB" id="5121955at2759"/>
<proteinExistence type="predicted"/>
<keyword evidence="2" id="KW-0805">Transcription regulation</keyword>
<dbReference type="GO" id="GO:0000981">
    <property type="term" value="F:DNA-binding transcription factor activity, RNA polymerase II-specific"/>
    <property type="evidence" value="ECO:0007669"/>
    <property type="project" value="InterPro"/>
</dbReference>
<dbReference type="SUPFAM" id="SSF57701">
    <property type="entry name" value="Zn2/Cys6 DNA-binding domain"/>
    <property type="match status" value="1"/>
</dbReference>
<dbReference type="Proteomes" id="UP000019478">
    <property type="component" value="Unassembled WGS sequence"/>
</dbReference>
<dbReference type="eggNOG" id="ENOG502SNRN">
    <property type="taxonomic scope" value="Eukaryota"/>
</dbReference>
<keyword evidence="9" id="KW-1185">Reference proteome</keyword>
<dbReference type="SMART" id="SM00906">
    <property type="entry name" value="Fungal_trans"/>
    <property type="match status" value="1"/>
</dbReference>
<feature type="domain" description="Zn(2)-C6 fungal-type" evidence="7">
    <location>
        <begin position="22"/>
        <end position="53"/>
    </location>
</feature>
<dbReference type="CDD" id="cd00067">
    <property type="entry name" value="GAL4"/>
    <property type="match status" value="1"/>
</dbReference>
<reference evidence="8 9" key="1">
    <citation type="submission" date="2013-03" db="EMBL/GenBank/DDBJ databases">
        <title>The Genome Sequence of Capronia epimyces CBS 606.96.</title>
        <authorList>
            <consortium name="The Broad Institute Genomics Platform"/>
            <person name="Cuomo C."/>
            <person name="de Hoog S."/>
            <person name="Gorbushina A."/>
            <person name="Walker B."/>
            <person name="Young S.K."/>
            <person name="Zeng Q."/>
            <person name="Gargeya S."/>
            <person name="Fitzgerald M."/>
            <person name="Haas B."/>
            <person name="Abouelleil A."/>
            <person name="Allen A.W."/>
            <person name="Alvarado L."/>
            <person name="Arachchi H.M."/>
            <person name="Berlin A.M."/>
            <person name="Chapman S.B."/>
            <person name="Gainer-Dewar J."/>
            <person name="Goldberg J."/>
            <person name="Griggs A."/>
            <person name="Gujja S."/>
            <person name="Hansen M."/>
            <person name="Howarth C."/>
            <person name="Imamovic A."/>
            <person name="Ireland A."/>
            <person name="Larimer J."/>
            <person name="McCowan C."/>
            <person name="Murphy C."/>
            <person name="Pearson M."/>
            <person name="Poon T.W."/>
            <person name="Priest M."/>
            <person name="Roberts A."/>
            <person name="Saif S."/>
            <person name="Shea T."/>
            <person name="Sisk P."/>
            <person name="Sykes S."/>
            <person name="Wortman J."/>
            <person name="Nusbaum C."/>
            <person name="Birren B."/>
        </authorList>
    </citation>
    <scope>NUCLEOTIDE SEQUENCE [LARGE SCALE GENOMIC DNA]</scope>
    <source>
        <strain evidence="8 9">CBS 606.96</strain>
    </source>
</reference>
<keyword evidence="5" id="KW-0539">Nucleus</keyword>
<keyword evidence="3" id="KW-0238">DNA-binding</keyword>
<feature type="compositionally biased region" description="Basic and acidic residues" evidence="6">
    <location>
        <begin position="75"/>
        <end position="84"/>
    </location>
</feature>
<dbReference type="GO" id="GO:0008270">
    <property type="term" value="F:zinc ion binding"/>
    <property type="evidence" value="ECO:0007669"/>
    <property type="project" value="InterPro"/>
</dbReference>
<feature type="region of interest" description="Disordered" evidence="6">
    <location>
        <begin position="73"/>
        <end position="132"/>
    </location>
</feature>
<evidence type="ECO:0000256" key="2">
    <source>
        <dbReference type="ARBA" id="ARBA00023015"/>
    </source>
</evidence>
<dbReference type="RefSeq" id="XP_007728445.1">
    <property type="nucleotide sequence ID" value="XM_007730255.1"/>
</dbReference>
<dbReference type="InterPro" id="IPR036864">
    <property type="entry name" value="Zn2-C6_fun-type_DNA-bd_sf"/>
</dbReference>
<dbReference type="Pfam" id="PF00172">
    <property type="entry name" value="Zn_clus"/>
    <property type="match status" value="1"/>
</dbReference>
<comment type="caution">
    <text evidence="8">The sequence shown here is derived from an EMBL/GenBank/DDBJ whole genome shotgun (WGS) entry which is preliminary data.</text>
</comment>
<dbReference type="CDD" id="cd12148">
    <property type="entry name" value="fungal_TF_MHR"/>
    <property type="match status" value="1"/>
</dbReference>
<evidence type="ECO:0000256" key="4">
    <source>
        <dbReference type="ARBA" id="ARBA00023163"/>
    </source>
</evidence>
<protein>
    <recommendedName>
        <fullName evidence="7">Zn(2)-C6 fungal-type domain-containing protein</fullName>
    </recommendedName>
</protein>
<evidence type="ECO:0000256" key="3">
    <source>
        <dbReference type="ARBA" id="ARBA00023125"/>
    </source>
</evidence>
<keyword evidence="1" id="KW-0479">Metal-binding</keyword>
<evidence type="ECO:0000256" key="1">
    <source>
        <dbReference type="ARBA" id="ARBA00022723"/>
    </source>
</evidence>
<dbReference type="HOGENOM" id="CLU_016054_1_0_1"/>
<dbReference type="PROSITE" id="PS00463">
    <property type="entry name" value="ZN2_CY6_FUNGAL_1"/>
    <property type="match status" value="1"/>
</dbReference>
<dbReference type="PANTHER" id="PTHR47425:SF3">
    <property type="entry name" value="ZN(II)2CYS6 TRANSCRIPTION FACTOR (EUROFUNG)"/>
    <property type="match status" value="1"/>
</dbReference>
<evidence type="ECO:0000259" key="7">
    <source>
        <dbReference type="PROSITE" id="PS00463"/>
    </source>
</evidence>
<dbReference type="Pfam" id="PF04082">
    <property type="entry name" value="Fungal_trans"/>
    <property type="match status" value="1"/>
</dbReference>
<evidence type="ECO:0000313" key="9">
    <source>
        <dbReference type="Proteomes" id="UP000019478"/>
    </source>
</evidence>
<dbReference type="GO" id="GO:0006351">
    <property type="term" value="P:DNA-templated transcription"/>
    <property type="evidence" value="ECO:0007669"/>
    <property type="project" value="InterPro"/>
</dbReference>
<dbReference type="AlphaFoldDB" id="W9YPG1"/>
<dbReference type="EMBL" id="AMGY01000001">
    <property type="protein sequence ID" value="EXJ91555.1"/>
    <property type="molecule type" value="Genomic_DNA"/>
</dbReference>
<dbReference type="InterPro" id="IPR007219">
    <property type="entry name" value="XnlR_reg_dom"/>
</dbReference>
<sequence>MESVEKNNSNRSAPRASRAARACMRCHARKVRCDVVPGSGDRCSYCDLIDVACELVPERRRWVMPICPYQNTSNEKADNWEPGKRQYRKRQKLNAPEAGHERDRATQAQSHSAVHRLQDSEPPVGVLDLNPGSQPSLNIDVNGVDNHNLNATQQTHNGPPHQLFHLADPPTAHSVCSGGKSSTGCATATVSGFDNQDVWSSPLVAVGYASRQHVVDSETSEKPQPSVPRGDSATVTEVPPSRCFVYSGDTLHHSFLPHMTGHRHFNRRSRRRGSEIQDSTGVAFTHEVFPFTPCPSARWELKTLQPATCGDTVFAHISPVDVFYLTRLKNVLSFPDTPIAGDFLSAFGTHVLPTFPAIDRYELGKMYEQLCDRQITSPMLLHAIFFAASQYVPKESLAMAGFDSVRQSQEYFYDRATALYALNCEYHQLKIIQTLLFISSWWSDFSEEKGAKYWISCCANLALTMGLHKAVPAAARLGPRERSLWRRIFWTVYSRDCNISAAMGRPITINSRDIDVEELTEADFYERQDPSPGISVSSGIRDDQALDLTKHSDTHVFYAIKTARQAALLDRTIAIGLDHALGDEAAIKALRACQSEINALRTELSNYLSQHFGTGAHHADGPDRAEQRWIMFLQLSTERTLSIACRYLRKHFAKRQACEPDVSQSLCEVKAETTRAAARTLGIYEELLELDCLRYSPTYVNTPIFGAMVTYAELIKEAREEGRVDRIATNKYDLGIMILEEMEQHLSPASSWACSLFKILAQKDFFPLRKLPRASRWQSPDPGTGSPHPHTNGHTMRLDHVEESGATTATANIGSPLGPGFTLNDAYLSDFASMPDFSSFFNCSVTNNLDALFPNDLFDRQVYEIAQHQTPLEK</sequence>